<accession>A0A9Q1BDQ5</accession>
<evidence type="ECO:0000313" key="3">
    <source>
        <dbReference type="EMBL" id="KAJ8021633.1"/>
    </source>
</evidence>
<dbReference type="AlphaFoldDB" id="A0A9Q1BDQ5"/>
<keyword evidence="4" id="KW-1185">Reference proteome</keyword>
<feature type="compositionally biased region" description="Polar residues" evidence="1">
    <location>
        <begin position="116"/>
        <end position="126"/>
    </location>
</feature>
<organism evidence="3 4">
    <name type="scientific">Holothuria leucospilota</name>
    <name type="common">Black long sea cucumber</name>
    <name type="synonym">Mertensiothuria leucospilota</name>
    <dbReference type="NCBI Taxonomy" id="206669"/>
    <lineage>
        <taxon>Eukaryota</taxon>
        <taxon>Metazoa</taxon>
        <taxon>Echinodermata</taxon>
        <taxon>Eleutherozoa</taxon>
        <taxon>Echinozoa</taxon>
        <taxon>Holothuroidea</taxon>
        <taxon>Aspidochirotacea</taxon>
        <taxon>Aspidochirotida</taxon>
        <taxon>Holothuriidae</taxon>
        <taxon>Holothuria</taxon>
    </lineage>
</organism>
<evidence type="ECO:0000256" key="2">
    <source>
        <dbReference type="SAM" id="Phobius"/>
    </source>
</evidence>
<feature type="compositionally biased region" description="Polar residues" evidence="1">
    <location>
        <begin position="281"/>
        <end position="294"/>
    </location>
</feature>
<keyword evidence="2" id="KW-1133">Transmembrane helix</keyword>
<feature type="compositionally biased region" description="Polar residues" evidence="1">
    <location>
        <begin position="78"/>
        <end position="95"/>
    </location>
</feature>
<feature type="transmembrane region" description="Helical" evidence="2">
    <location>
        <begin position="386"/>
        <end position="407"/>
    </location>
</feature>
<feature type="region of interest" description="Disordered" evidence="1">
    <location>
        <begin position="281"/>
        <end position="320"/>
    </location>
</feature>
<gene>
    <name evidence="3" type="ORF">HOLleu_38892</name>
</gene>
<evidence type="ECO:0000256" key="1">
    <source>
        <dbReference type="SAM" id="MobiDB-lite"/>
    </source>
</evidence>
<keyword evidence="2" id="KW-0472">Membrane</keyword>
<proteinExistence type="predicted"/>
<comment type="caution">
    <text evidence="3">The sequence shown here is derived from an EMBL/GenBank/DDBJ whole genome shotgun (WGS) entry which is preliminary data.</text>
</comment>
<dbReference type="EMBL" id="JAIZAY010000021">
    <property type="protein sequence ID" value="KAJ8021633.1"/>
    <property type="molecule type" value="Genomic_DNA"/>
</dbReference>
<feature type="region of interest" description="Disordered" evidence="1">
    <location>
        <begin position="1"/>
        <end position="56"/>
    </location>
</feature>
<name>A0A9Q1BDQ5_HOLLE</name>
<feature type="compositionally biased region" description="Low complexity" evidence="1">
    <location>
        <begin position="308"/>
        <end position="320"/>
    </location>
</feature>
<feature type="region of interest" description="Disordered" evidence="1">
    <location>
        <begin position="74"/>
        <end position="126"/>
    </location>
</feature>
<protein>
    <submittedName>
        <fullName evidence="3">Uncharacterized protein</fullName>
    </submittedName>
</protein>
<reference evidence="3" key="1">
    <citation type="submission" date="2021-10" db="EMBL/GenBank/DDBJ databases">
        <title>Tropical sea cucumber genome reveals ecological adaptation and Cuvierian tubules defense mechanism.</title>
        <authorList>
            <person name="Chen T."/>
        </authorList>
    </citation>
    <scope>NUCLEOTIDE SEQUENCE</scope>
    <source>
        <strain evidence="3">Nanhai2018</strain>
        <tissue evidence="3">Muscle</tissue>
    </source>
</reference>
<evidence type="ECO:0000313" key="4">
    <source>
        <dbReference type="Proteomes" id="UP001152320"/>
    </source>
</evidence>
<dbReference type="Proteomes" id="UP001152320">
    <property type="component" value="Chromosome 21"/>
</dbReference>
<keyword evidence="2" id="KW-0812">Transmembrane</keyword>
<sequence>MTYPRPSIPDKDSYTAIPTVPLTKKVPIRHATSKAHATSYSRPSLHDEGGHAVVPTAPLSNAATNQHAPVEPFEPEVRTSSPLNNVSSTLKMSSHISRKLPTEMPEKVPTPVSVLPGNSENASPTSNLETVDFSEVEMTVQNNQADLPLYGPQAATITPTTLIKPTVFVNRQSVTASRPKERTSSPSYNVSSTLKISSHISRKFPAEMPEEVPTPVSISQGNSENASPTSNLETVDFSEVEMTAQNGQADLPSYGPQATTIAPISLMQPNLSVTTIVPTSEQVPNANTPGTRQNVTTSVPPPTRKTKVPTNTPSKSPKTTLTYQRVTTTEVISSLVTAAVLNSTMMHDEPFTSSTSSYRRITDHASTTADGEHGPISPEKSWFQNWKIYVVALIIAIISLMCLCYILKRKYAHYGQYKVVTKPIWVSSSPGALEIKELHL</sequence>